<dbReference type="SMART" id="SM00458">
    <property type="entry name" value="RICIN"/>
    <property type="match status" value="1"/>
</dbReference>
<feature type="compositionally biased region" description="Gly residues" evidence="1">
    <location>
        <begin position="446"/>
        <end position="467"/>
    </location>
</feature>
<comment type="caution">
    <text evidence="3">The sequence shown here is derived from an EMBL/GenBank/DDBJ whole genome shotgun (WGS) entry which is preliminary data.</text>
</comment>
<feature type="compositionally biased region" description="Gly residues" evidence="1">
    <location>
        <begin position="426"/>
        <end position="436"/>
    </location>
</feature>
<proteinExistence type="predicted"/>
<feature type="compositionally biased region" description="Low complexity" evidence="1">
    <location>
        <begin position="803"/>
        <end position="814"/>
    </location>
</feature>
<evidence type="ECO:0000313" key="3">
    <source>
        <dbReference type="EMBL" id="MBQ0851694.1"/>
    </source>
</evidence>
<organism evidence="3 4">
    <name type="scientific">Streptomyces liliiviolaceus</name>
    <dbReference type="NCBI Taxonomy" id="2823109"/>
    <lineage>
        <taxon>Bacteria</taxon>
        <taxon>Bacillati</taxon>
        <taxon>Actinomycetota</taxon>
        <taxon>Actinomycetes</taxon>
        <taxon>Kitasatosporales</taxon>
        <taxon>Streptomycetaceae</taxon>
        <taxon>Streptomyces</taxon>
    </lineage>
</organism>
<dbReference type="AlphaFoldDB" id="A0A940Y6Y4"/>
<feature type="region of interest" description="Disordered" evidence="1">
    <location>
        <begin position="353"/>
        <end position="529"/>
    </location>
</feature>
<name>A0A940Y6Y4_9ACTN</name>
<keyword evidence="4" id="KW-1185">Reference proteome</keyword>
<dbReference type="Proteomes" id="UP000677413">
    <property type="component" value="Unassembled WGS sequence"/>
</dbReference>
<protein>
    <submittedName>
        <fullName evidence="3">Ricin-type beta-trefoil lectin domain protein</fullName>
    </submittedName>
</protein>
<dbReference type="InterPro" id="IPR035992">
    <property type="entry name" value="Ricin_B-like_lectins"/>
</dbReference>
<dbReference type="Pfam" id="PF00652">
    <property type="entry name" value="Ricin_B_lectin"/>
    <property type="match status" value="1"/>
</dbReference>
<feature type="region of interest" description="Disordered" evidence="1">
    <location>
        <begin position="273"/>
        <end position="314"/>
    </location>
</feature>
<dbReference type="PROSITE" id="PS50231">
    <property type="entry name" value="RICIN_B_LECTIN"/>
    <property type="match status" value="1"/>
</dbReference>
<feature type="compositionally biased region" description="Gly residues" evidence="1">
    <location>
        <begin position="517"/>
        <end position="529"/>
    </location>
</feature>
<sequence length="844" mass="86943">MSDATPLNSPAIGNLFDTTDERLAAELKKGSGRAPARYPAGELLGRHWAPVFSYARLCTNGVQYAGMLATAAFTRLFGESVRQVGPRAAWRPDLLVTVRRTAGEWDTDKRREMLGPEVRSGPGDSDSAAVRLLPPNDRRLVSLAFQRLPEAARCVLWHAEVEAEELAVPARLLGLPVRDASQALERARELLRQYCLEAHRELAPDDECRRYSRLLDVSLRRGGNSVDPDLRQHMAACEHCPHSAAQLDQSGDRLPVLLAEGVLGWGARPYLASRPGRRPGGEETTAGPVVSTTPGSYPDAGRHPGADFHSTGGWYPEAGSCPGAGGADSGTGTDTGAAAGAEAGAGEVAGESFTHDADPLANGPGRSRDLGSASGPDQGPDRARGRGRGRGPGVGPYRGSGPRADVGRGPGGEPGSVPGPDFGFASGPGQGRGSSRGSGPLADVGPGTGNSVGSGVGIGSGIGGGSEAGSEPAISDPGLGLVDELDADPDSVWGVSPRRKAGPQPGARAGDATGAGPKRGPGFGGPREGVGSYLGGGSFLGARRLGPRHALRLSSGAYEGAPRGTDRRFPRRRRDLALAVLVVSGCVLVPLVLWAGGGDEPTRSPGAGTTAEEPVDVPTRIGAGDTGPGALSGRLRNQGGGDCAGVADGKVGAGAEVVLATCTASERQQWSYESDGRLRSLADDGLCLDSRLPSSVRLGPCDGEKDRAGVRYDFTPEGNLVPLGQSALALAPVPGDDETGLVLRSRTGGPAQRWEFDTSVDSLQMEWITSYTDGETAKPEPTPTSEREPSRTASPPPEPEPTPSGTTPAPRPTASTSGWTCYGYYCWYDDGSGGYGGHHGGGGH</sequence>
<feature type="region of interest" description="Disordered" evidence="1">
    <location>
        <begin position="319"/>
        <end position="338"/>
    </location>
</feature>
<feature type="region of interest" description="Disordered" evidence="1">
    <location>
        <begin position="597"/>
        <end position="629"/>
    </location>
</feature>
<reference evidence="3 4" key="1">
    <citation type="submission" date="2021-04" db="EMBL/GenBank/DDBJ databases">
        <authorList>
            <person name="Tang X."/>
            <person name="Zhou X."/>
            <person name="Chen X."/>
            <person name="Cernava T."/>
            <person name="Zhang C."/>
        </authorList>
    </citation>
    <scope>NUCLEOTIDE SEQUENCE [LARGE SCALE GENOMIC DNA]</scope>
    <source>
        <strain evidence="3 4">BH-SS-21</strain>
    </source>
</reference>
<dbReference type="SUPFAM" id="SSF50370">
    <property type="entry name" value="Ricin B-like lectins"/>
    <property type="match status" value="1"/>
</dbReference>
<dbReference type="RefSeq" id="WP_210886713.1">
    <property type="nucleotide sequence ID" value="NZ_JAGPYQ010000001.1"/>
</dbReference>
<evidence type="ECO:0000259" key="2">
    <source>
        <dbReference type="SMART" id="SM00458"/>
    </source>
</evidence>
<evidence type="ECO:0000256" key="1">
    <source>
        <dbReference type="SAM" id="MobiDB-lite"/>
    </source>
</evidence>
<accession>A0A940Y6Y4</accession>
<dbReference type="EMBL" id="JAGPYQ010000001">
    <property type="protein sequence ID" value="MBQ0851694.1"/>
    <property type="molecule type" value="Genomic_DNA"/>
</dbReference>
<dbReference type="InterPro" id="IPR000772">
    <property type="entry name" value="Ricin_B_lectin"/>
</dbReference>
<gene>
    <name evidence="3" type="ORF">J8N05_26370</name>
</gene>
<feature type="domain" description="Ricin B lectin" evidence="2">
    <location>
        <begin position="632"/>
        <end position="757"/>
    </location>
</feature>
<feature type="region of interest" description="Disordered" evidence="1">
    <location>
        <begin position="770"/>
        <end position="814"/>
    </location>
</feature>
<dbReference type="Gene3D" id="2.80.10.50">
    <property type="match status" value="1"/>
</dbReference>
<evidence type="ECO:0000313" key="4">
    <source>
        <dbReference type="Proteomes" id="UP000677413"/>
    </source>
</evidence>